<keyword evidence="2" id="KW-1185">Reference proteome</keyword>
<protein>
    <submittedName>
        <fullName evidence="1">Uncharacterized protein</fullName>
    </submittedName>
</protein>
<accession>A0AAD9WKW9</accession>
<organism evidence="1 2">
    <name type="scientific">Dipteronia dyeriana</name>
    <dbReference type="NCBI Taxonomy" id="168575"/>
    <lineage>
        <taxon>Eukaryota</taxon>
        <taxon>Viridiplantae</taxon>
        <taxon>Streptophyta</taxon>
        <taxon>Embryophyta</taxon>
        <taxon>Tracheophyta</taxon>
        <taxon>Spermatophyta</taxon>
        <taxon>Magnoliopsida</taxon>
        <taxon>eudicotyledons</taxon>
        <taxon>Gunneridae</taxon>
        <taxon>Pentapetalae</taxon>
        <taxon>rosids</taxon>
        <taxon>malvids</taxon>
        <taxon>Sapindales</taxon>
        <taxon>Sapindaceae</taxon>
        <taxon>Hippocastanoideae</taxon>
        <taxon>Acereae</taxon>
        <taxon>Dipteronia</taxon>
    </lineage>
</organism>
<proteinExistence type="predicted"/>
<dbReference type="AlphaFoldDB" id="A0AAD9WKW9"/>
<comment type="caution">
    <text evidence="1">The sequence shown here is derived from an EMBL/GenBank/DDBJ whole genome shotgun (WGS) entry which is preliminary data.</text>
</comment>
<name>A0AAD9WKW9_9ROSI</name>
<dbReference type="EMBL" id="JANJYI010000009">
    <property type="protein sequence ID" value="KAK2633870.1"/>
    <property type="molecule type" value="Genomic_DNA"/>
</dbReference>
<gene>
    <name evidence="1" type="ORF">Ddye_028662</name>
</gene>
<evidence type="ECO:0000313" key="1">
    <source>
        <dbReference type="EMBL" id="KAK2633870.1"/>
    </source>
</evidence>
<sequence>MELSEVWLTEVDVSEEVSEFGNDQVLFSGEFLIVESEQEAVILGSNFPCRNFSGDLPADLDRPQLLPAVCEPEEDDLRDDTDLGITLHESPKQCLFVALIYCPARVVKKFNSLHFDAK</sequence>
<reference evidence="1" key="1">
    <citation type="journal article" date="2023" name="Plant J.">
        <title>Genome sequences and population genomics provide insights into the demographic history, inbreeding, and mutation load of two 'living fossil' tree species of Dipteronia.</title>
        <authorList>
            <person name="Feng Y."/>
            <person name="Comes H.P."/>
            <person name="Chen J."/>
            <person name="Zhu S."/>
            <person name="Lu R."/>
            <person name="Zhang X."/>
            <person name="Li P."/>
            <person name="Qiu J."/>
            <person name="Olsen K.M."/>
            <person name="Qiu Y."/>
        </authorList>
    </citation>
    <scope>NUCLEOTIDE SEQUENCE</scope>
    <source>
        <strain evidence="1">KIB01</strain>
    </source>
</reference>
<dbReference type="Proteomes" id="UP001280121">
    <property type="component" value="Unassembled WGS sequence"/>
</dbReference>
<evidence type="ECO:0000313" key="2">
    <source>
        <dbReference type="Proteomes" id="UP001280121"/>
    </source>
</evidence>